<feature type="compositionally biased region" description="Basic and acidic residues" evidence="1">
    <location>
        <begin position="125"/>
        <end position="142"/>
    </location>
</feature>
<organism evidence="2 3">
    <name type="scientific">Thalassiosira oceanica</name>
    <name type="common">Marine diatom</name>
    <dbReference type="NCBI Taxonomy" id="159749"/>
    <lineage>
        <taxon>Eukaryota</taxon>
        <taxon>Sar</taxon>
        <taxon>Stramenopiles</taxon>
        <taxon>Ochrophyta</taxon>
        <taxon>Bacillariophyta</taxon>
        <taxon>Coscinodiscophyceae</taxon>
        <taxon>Thalassiosirophycidae</taxon>
        <taxon>Thalassiosirales</taxon>
        <taxon>Thalassiosiraceae</taxon>
        <taxon>Thalassiosira</taxon>
    </lineage>
</organism>
<dbReference type="EMBL" id="AGNL01011583">
    <property type="protein sequence ID" value="EJK68303.1"/>
    <property type="molecule type" value="Genomic_DNA"/>
</dbReference>
<dbReference type="AlphaFoldDB" id="K0SPT2"/>
<sequence>MLRRLGLGRSTVVDAAEAGENTPAGSLAENPGETERSAAEFGGAPRDRDRNAAASAATASAARDEPSGSSAEGDYEEETHEMTRWFQAEAAALAARTPGARTPAARTPGARRQPASAAAAAVDSSRLRRDYHLDEDNREAETMRTAGVLQREDRARAGAATRRASTSQVSLQEPLEGPDDPSDGADRRPPPPHSFDESLNVSRIGQHRAHHDADTEGSWSLPEGEENDDLDIRARRRVANGERWQMRLCLLRSMAPRQSNGPPAERSWLRSEDSAAYYSIPADPIGGCR</sequence>
<keyword evidence="3" id="KW-1185">Reference proteome</keyword>
<evidence type="ECO:0000256" key="1">
    <source>
        <dbReference type="SAM" id="MobiDB-lite"/>
    </source>
</evidence>
<feature type="region of interest" description="Disordered" evidence="1">
    <location>
        <begin position="1"/>
        <end position="82"/>
    </location>
</feature>
<proteinExistence type="predicted"/>
<name>K0SPT2_THAOC</name>
<gene>
    <name evidence="2" type="ORF">THAOC_10530</name>
</gene>
<protein>
    <submittedName>
        <fullName evidence="2">Uncharacterized protein</fullName>
    </submittedName>
</protein>
<feature type="region of interest" description="Disordered" evidence="1">
    <location>
        <begin position="94"/>
        <end position="226"/>
    </location>
</feature>
<feature type="compositionally biased region" description="Low complexity" evidence="1">
    <location>
        <begin position="94"/>
        <end position="124"/>
    </location>
</feature>
<feature type="compositionally biased region" description="Low complexity" evidence="1">
    <location>
        <begin position="52"/>
        <end position="61"/>
    </location>
</feature>
<evidence type="ECO:0000313" key="2">
    <source>
        <dbReference type="EMBL" id="EJK68303.1"/>
    </source>
</evidence>
<accession>K0SPT2</accession>
<reference evidence="2 3" key="1">
    <citation type="journal article" date="2012" name="Genome Biol.">
        <title>Genome and low-iron response of an oceanic diatom adapted to chronic iron limitation.</title>
        <authorList>
            <person name="Lommer M."/>
            <person name="Specht M."/>
            <person name="Roy A.S."/>
            <person name="Kraemer L."/>
            <person name="Andreson R."/>
            <person name="Gutowska M.A."/>
            <person name="Wolf J."/>
            <person name="Bergner S.V."/>
            <person name="Schilhabel M.B."/>
            <person name="Klostermeier U.C."/>
            <person name="Beiko R.G."/>
            <person name="Rosenstiel P."/>
            <person name="Hippler M."/>
            <person name="Laroche J."/>
        </authorList>
    </citation>
    <scope>NUCLEOTIDE SEQUENCE [LARGE SCALE GENOMIC DNA]</scope>
    <source>
        <strain evidence="2 3">CCMP1005</strain>
    </source>
</reference>
<dbReference type="Proteomes" id="UP000266841">
    <property type="component" value="Unassembled WGS sequence"/>
</dbReference>
<evidence type="ECO:0000313" key="3">
    <source>
        <dbReference type="Proteomes" id="UP000266841"/>
    </source>
</evidence>
<comment type="caution">
    <text evidence="2">The sequence shown here is derived from an EMBL/GenBank/DDBJ whole genome shotgun (WGS) entry which is preliminary data.</text>
</comment>